<name>A0A3E0X2Z4_9GAMM</name>
<evidence type="ECO:0008006" key="3">
    <source>
        <dbReference type="Google" id="ProtNLM"/>
    </source>
</evidence>
<sequence length="212" mass="23383">MEDVDKRAHSVATPAPHGALAAECSTEAIHLIKAADRLRIYSVTSLDSQAFPGRLATVVCCGGERLLPGTQPIYSWRAIEYFLKRCRGRVSSIVFSGPNVLLEEALPCAIERALMLGWAVGLRTNAEEPERLRELLPRLSWVSLELPLPGKALSAVGEQAKASLRMLRTAGIPFECRTPPWSGDHRSAYIRRLGSQLAELGVERYTVTLQRH</sequence>
<dbReference type="RefSeq" id="WP_116302333.1">
    <property type="nucleotide sequence ID" value="NZ_NFZV01000010.1"/>
</dbReference>
<organism evidence="1 2">
    <name type="scientific">Alkalilimnicola ehrlichii</name>
    <dbReference type="NCBI Taxonomy" id="351052"/>
    <lineage>
        <taxon>Bacteria</taxon>
        <taxon>Pseudomonadati</taxon>
        <taxon>Pseudomonadota</taxon>
        <taxon>Gammaproteobacteria</taxon>
        <taxon>Chromatiales</taxon>
        <taxon>Ectothiorhodospiraceae</taxon>
        <taxon>Alkalilimnicola</taxon>
    </lineage>
</organism>
<dbReference type="EMBL" id="NFZW01000003">
    <property type="protein sequence ID" value="RFA38604.1"/>
    <property type="molecule type" value="Genomic_DNA"/>
</dbReference>
<evidence type="ECO:0000313" key="2">
    <source>
        <dbReference type="Proteomes" id="UP000256763"/>
    </source>
</evidence>
<protein>
    <recommendedName>
        <fullName evidence="3">Radical SAM domain protein</fullName>
    </recommendedName>
</protein>
<proteinExistence type="predicted"/>
<reference evidence="2" key="1">
    <citation type="submission" date="2017-05" db="EMBL/GenBank/DDBJ databases">
        <authorList>
            <person name="Sharma S."/>
            <person name="Sidhu C."/>
            <person name="Pinnaka A.K."/>
        </authorList>
    </citation>
    <scope>NUCLEOTIDE SEQUENCE [LARGE SCALE GENOMIC DNA]</scope>
    <source>
        <strain evidence="2">AK93</strain>
    </source>
</reference>
<accession>A0A3E0X2Z4</accession>
<dbReference type="AlphaFoldDB" id="A0A3E0X2Z4"/>
<dbReference type="Proteomes" id="UP000256763">
    <property type="component" value="Unassembled WGS sequence"/>
</dbReference>
<evidence type="ECO:0000313" key="1">
    <source>
        <dbReference type="EMBL" id="RFA38604.1"/>
    </source>
</evidence>
<comment type="caution">
    <text evidence="1">The sequence shown here is derived from an EMBL/GenBank/DDBJ whole genome shotgun (WGS) entry which is preliminary data.</text>
</comment>
<keyword evidence="2" id="KW-1185">Reference proteome</keyword>
<gene>
    <name evidence="1" type="ORF">CAL65_04520</name>
</gene>